<dbReference type="EMBL" id="CP004387">
    <property type="protein sequence ID" value="AJD47909.1"/>
    <property type="molecule type" value="Genomic_DNA"/>
</dbReference>
<evidence type="ECO:0008006" key="11">
    <source>
        <dbReference type="Google" id="ProtNLM"/>
    </source>
</evidence>
<gene>
    <name evidence="9" type="ORF">S7S_07465</name>
</gene>
<evidence type="ECO:0000256" key="7">
    <source>
        <dbReference type="RuleBase" id="RU003879"/>
    </source>
</evidence>
<dbReference type="RefSeq" id="WP_008735623.1">
    <property type="nucleotide sequence ID" value="NZ_CP004387.1"/>
</dbReference>
<proteinExistence type="inferred from homology"/>
<keyword evidence="7" id="KW-0653">Protein transport</keyword>
<accession>A0A0B4XI97</accession>
<dbReference type="AlphaFoldDB" id="A0A0B4XI97"/>
<dbReference type="STRING" id="391936.S7S_07465"/>
<evidence type="ECO:0000256" key="4">
    <source>
        <dbReference type="ARBA" id="ARBA00022692"/>
    </source>
</evidence>
<evidence type="ECO:0000313" key="9">
    <source>
        <dbReference type="EMBL" id="AJD47909.1"/>
    </source>
</evidence>
<protein>
    <recommendedName>
        <fullName evidence="11">Biopolymer transport protein ExbD/TolR</fullName>
    </recommendedName>
</protein>
<keyword evidence="3" id="KW-1003">Cell membrane</keyword>
<keyword evidence="4 7" id="KW-0812">Transmembrane</keyword>
<dbReference type="Proteomes" id="UP000006764">
    <property type="component" value="Chromosome"/>
</dbReference>
<keyword evidence="7" id="KW-0813">Transport</keyword>
<evidence type="ECO:0000256" key="2">
    <source>
        <dbReference type="ARBA" id="ARBA00005811"/>
    </source>
</evidence>
<keyword evidence="5 8" id="KW-1133">Transmembrane helix</keyword>
<keyword evidence="6 8" id="KW-0472">Membrane</keyword>
<feature type="transmembrane region" description="Helical" evidence="8">
    <location>
        <begin position="12"/>
        <end position="36"/>
    </location>
</feature>
<organism evidence="9 10">
    <name type="scientific">Isoalcanivorax pacificus W11-5</name>
    <dbReference type="NCBI Taxonomy" id="391936"/>
    <lineage>
        <taxon>Bacteria</taxon>
        <taxon>Pseudomonadati</taxon>
        <taxon>Pseudomonadota</taxon>
        <taxon>Gammaproteobacteria</taxon>
        <taxon>Oceanospirillales</taxon>
        <taxon>Alcanivoracaceae</taxon>
        <taxon>Isoalcanivorax</taxon>
    </lineage>
</organism>
<dbReference type="HOGENOM" id="CLU_104146_0_0_6"/>
<evidence type="ECO:0000256" key="6">
    <source>
        <dbReference type="ARBA" id="ARBA00023136"/>
    </source>
</evidence>
<dbReference type="GO" id="GO:0015031">
    <property type="term" value="P:protein transport"/>
    <property type="evidence" value="ECO:0007669"/>
    <property type="project" value="UniProtKB-KW"/>
</dbReference>
<evidence type="ECO:0000256" key="3">
    <source>
        <dbReference type="ARBA" id="ARBA00022475"/>
    </source>
</evidence>
<name>A0A0B4XI97_9GAMM</name>
<dbReference type="KEGG" id="apac:S7S_07465"/>
<dbReference type="GO" id="GO:0005886">
    <property type="term" value="C:plasma membrane"/>
    <property type="evidence" value="ECO:0007669"/>
    <property type="project" value="UniProtKB-SubCell"/>
</dbReference>
<comment type="subcellular location">
    <subcellularLocation>
        <location evidence="1">Cell membrane</location>
        <topology evidence="1">Single-pass membrane protein</topology>
    </subcellularLocation>
    <subcellularLocation>
        <location evidence="7">Cell membrane</location>
        <topology evidence="7">Single-pass type II membrane protein</topology>
    </subcellularLocation>
</comment>
<comment type="similarity">
    <text evidence="2 7">Belongs to the ExbD/TolR family.</text>
</comment>
<dbReference type="GO" id="GO:0022857">
    <property type="term" value="F:transmembrane transporter activity"/>
    <property type="evidence" value="ECO:0007669"/>
    <property type="project" value="InterPro"/>
</dbReference>
<dbReference type="InterPro" id="IPR003400">
    <property type="entry name" value="ExbD"/>
</dbReference>
<reference evidence="9 10" key="1">
    <citation type="journal article" date="2012" name="J. Bacteriol.">
        <title>Genome sequence of an alkane-degrading bacterium, Alcanivorax pacificus type strain W11-5, isolated from deep sea sediment.</title>
        <authorList>
            <person name="Lai Q."/>
            <person name="Shao Z."/>
        </authorList>
    </citation>
    <scope>NUCLEOTIDE SEQUENCE [LARGE SCALE GENOMIC DNA]</scope>
    <source>
        <strain evidence="9 10">W11-5</strain>
    </source>
</reference>
<evidence type="ECO:0000256" key="8">
    <source>
        <dbReference type="SAM" id="Phobius"/>
    </source>
</evidence>
<evidence type="ECO:0000256" key="1">
    <source>
        <dbReference type="ARBA" id="ARBA00004162"/>
    </source>
</evidence>
<dbReference type="OrthoDB" id="9150865at2"/>
<sequence>MRFRKRERDDEVELNITAFLNLMVVLIPFLLLNAVFAQVSVLQLNLPSDNAAPSDPDSQRPLVLEVLIYQDRFEVIDRQSGPLKIVPNTEDGAHDRDALHTFLVQVKEQFPDITDITLLCEDDTSYELLVQTMDTVRLRNVTLNGQRIKRELFPDIGIGSAPPDARRAGGAS</sequence>
<keyword evidence="10" id="KW-1185">Reference proteome</keyword>
<evidence type="ECO:0000256" key="5">
    <source>
        <dbReference type="ARBA" id="ARBA00022989"/>
    </source>
</evidence>
<evidence type="ECO:0000313" key="10">
    <source>
        <dbReference type="Proteomes" id="UP000006764"/>
    </source>
</evidence>
<dbReference type="Pfam" id="PF02472">
    <property type="entry name" value="ExbD"/>
    <property type="match status" value="1"/>
</dbReference>